<evidence type="ECO:0000313" key="2">
    <source>
        <dbReference type="Proteomes" id="UP000768646"/>
    </source>
</evidence>
<accession>A0ACB7CCS0</accession>
<organism evidence="1 2">
    <name type="scientific">Pneumocystis oryctolagi</name>
    <dbReference type="NCBI Taxonomy" id="42067"/>
    <lineage>
        <taxon>Eukaryota</taxon>
        <taxon>Fungi</taxon>
        <taxon>Dikarya</taxon>
        <taxon>Ascomycota</taxon>
        <taxon>Taphrinomycotina</taxon>
        <taxon>Pneumocystomycetes</taxon>
        <taxon>Pneumocystaceae</taxon>
        <taxon>Pneumocystis</taxon>
    </lineage>
</organism>
<gene>
    <name evidence="1" type="ORF">PORY_001506</name>
</gene>
<protein>
    <submittedName>
        <fullName evidence="1">Uncharacterized protein</fullName>
    </submittedName>
</protein>
<keyword evidence="2" id="KW-1185">Reference proteome</keyword>
<reference evidence="1 2" key="1">
    <citation type="journal article" date="2021" name="Commun. Biol.">
        <title>Genomic insights into the host specific adaptation of the Pneumocystis genus.</title>
        <authorList>
            <person name="Cisse O.H."/>
            <person name="Ma L."/>
            <person name="Dekker J.P."/>
            <person name="Khil P.P."/>
            <person name="Youn J.-H."/>
            <person name="Brenchley J.M."/>
            <person name="Blair R."/>
            <person name="Pahar B."/>
            <person name="Chabe M."/>
            <person name="Van Rompay K.K.A."/>
            <person name="Keesler R."/>
            <person name="Sukura A."/>
            <person name="Hirsch V."/>
            <person name="Kutty G."/>
            <person name="Liu Y."/>
            <person name="Peng L."/>
            <person name="Chen J."/>
            <person name="Song J."/>
            <person name="Weissenbacher-Lang C."/>
            <person name="Xu J."/>
            <person name="Upham N.S."/>
            <person name="Stajich J.E."/>
            <person name="Cuomo C.A."/>
            <person name="Cushion M.T."/>
            <person name="Kovacs J.A."/>
        </authorList>
    </citation>
    <scope>NUCLEOTIDE SEQUENCE [LARGE SCALE GENOMIC DNA]</scope>
    <source>
        <strain evidence="1 2">RABM</strain>
    </source>
</reference>
<proteinExistence type="predicted"/>
<evidence type="ECO:0000313" key="1">
    <source>
        <dbReference type="EMBL" id="KAG4305336.1"/>
    </source>
</evidence>
<dbReference type="EMBL" id="JABTEG010000004">
    <property type="protein sequence ID" value="KAG4305336.1"/>
    <property type="molecule type" value="Genomic_DNA"/>
</dbReference>
<name>A0ACB7CCS0_9ASCO</name>
<comment type="caution">
    <text evidence="1">The sequence shown here is derived from an EMBL/GenBank/DDBJ whole genome shotgun (WGS) entry which is preliminary data.</text>
</comment>
<dbReference type="Proteomes" id="UP000768646">
    <property type="component" value="Unassembled WGS sequence"/>
</dbReference>
<sequence>MTLKLSKNTLCFEKYEDKISTASILVKNPSLKHKVAFNFQTNPTSDYYTVCPSIAILDPDSECQVSFERYPRNGFFVDEEICSTEDMFVIQSIQINNKMNKKMDKMEKNNEIFWNYLKNEIEKNYKKTKIKETILSIHINNEFSINKFNKHMIRKLAATKKDANDATIEINHFSTMPTALSKNTMFVKNHSEYIHQKKTFLNSSETFRTIISVSRKYNTQKEGIKYHESFKNGYDIVNRYENSLQSLQNTFLCSTETVNTQISNSTAITVVDLRHSHKTCNQEINDDSSEFWSNDDLTNNEIDLESLETNFNIIEPKNCEKDFNKGIEHLHVWKLIRERNQGKIIDNLMTKKEISEDLVIPSIILEQPLLNSTTPINSSPSLLSLSHKSAESSLSQSINCTYIHPFSTREFSDSVGRTLFGEDSLIDKSYEPNINILSTPTWLQSILNLQNDFQTMIDDFDQKMNFHIEDFDFMNYNSLQTNITETSQILA</sequence>